<keyword evidence="4 6" id="KW-0238">DNA-binding</keyword>
<evidence type="ECO:0000259" key="5">
    <source>
        <dbReference type="SMART" id="SM00470"/>
    </source>
</evidence>
<dbReference type="PANTHER" id="PTHR33375:SF1">
    <property type="entry name" value="CHROMOSOME-PARTITIONING PROTEIN PARB-RELATED"/>
    <property type="match status" value="1"/>
</dbReference>
<gene>
    <name evidence="6" type="primary">parB</name>
    <name evidence="6" type="ORF">PATL70BA_1877</name>
</gene>
<dbReference type="RefSeq" id="WP_125137020.1">
    <property type="nucleotide sequence ID" value="NZ_LR130778.1"/>
</dbReference>
<keyword evidence="7" id="KW-1185">Reference proteome</keyword>
<evidence type="ECO:0000313" key="7">
    <source>
        <dbReference type="Proteomes" id="UP000279029"/>
    </source>
</evidence>
<organism evidence="6 7">
    <name type="scientific">Petrocella atlantisensis</name>
    <dbReference type="NCBI Taxonomy" id="2173034"/>
    <lineage>
        <taxon>Bacteria</taxon>
        <taxon>Bacillati</taxon>
        <taxon>Bacillota</taxon>
        <taxon>Clostridia</taxon>
        <taxon>Lachnospirales</taxon>
        <taxon>Vallitaleaceae</taxon>
        <taxon>Petrocella</taxon>
    </lineage>
</organism>
<dbReference type="InterPro" id="IPR041468">
    <property type="entry name" value="HTH_ParB/Spo0J"/>
</dbReference>
<dbReference type="PANTHER" id="PTHR33375">
    <property type="entry name" value="CHROMOSOME-PARTITIONING PROTEIN PARB-RELATED"/>
    <property type="match status" value="1"/>
</dbReference>
<dbReference type="InterPro" id="IPR036086">
    <property type="entry name" value="ParB/Sulfiredoxin_sf"/>
</dbReference>
<evidence type="ECO:0000313" key="6">
    <source>
        <dbReference type="EMBL" id="VDN47768.1"/>
    </source>
</evidence>
<dbReference type="GO" id="GO:0045881">
    <property type="term" value="P:positive regulation of sporulation resulting in formation of a cellular spore"/>
    <property type="evidence" value="ECO:0007669"/>
    <property type="project" value="TreeGrafter"/>
</dbReference>
<comment type="subcellular location">
    <subcellularLocation>
        <location evidence="1">Cytoplasm</location>
        <location evidence="1">Nucleoid</location>
    </subcellularLocation>
</comment>
<accession>A0A3P7PFU5</accession>
<dbReference type="SMART" id="SM00470">
    <property type="entry name" value="ParB"/>
    <property type="match status" value="1"/>
</dbReference>
<dbReference type="Pfam" id="PF17762">
    <property type="entry name" value="HTH_ParB"/>
    <property type="match status" value="1"/>
</dbReference>
<dbReference type="GO" id="GO:0007059">
    <property type="term" value="P:chromosome segregation"/>
    <property type="evidence" value="ECO:0007669"/>
    <property type="project" value="UniProtKB-KW"/>
</dbReference>
<dbReference type="EMBL" id="LR130778">
    <property type="protein sequence ID" value="VDN47768.1"/>
    <property type="molecule type" value="Genomic_DNA"/>
</dbReference>
<dbReference type="InterPro" id="IPR004437">
    <property type="entry name" value="ParB/RepB/Spo0J"/>
</dbReference>
<dbReference type="NCBIfam" id="TIGR00180">
    <property type="entry name" value="parB_part"/>
    <property type="match status" value="1"/>
</dbReference>
<evidence type="ECO:0000256" key="2">
    <source>
        <dbReference type="ARBA" id="ARBA00006295"/>
    </source>
</evidence>
<dbReference type="FunFam" id="3.90.1530.30:FF:000001">
    <property type="entry name" value="Chromosome partitioning protein ParB"/>
    <property type="match status" value="1"/>
</dbReference>
<dbReference type="Pfam" id="PF23552">
    <property type="entry name" value="ParB_C"/>
    <property type="match status" value="1"/>
</dbReference>
<protein>
    <submittedName>
        <fullName evidence="6">Site-specific DNA-binding protein</fullName>
    </submittedName>
</protein>
<dbReference type="GO" id="GO:0003677">
    <property type="term" value="F:DNA binding"/>
    <property type="evidence" value="ECO:0007669"/>
    <property type="project" value="UniProtKB-KW"/>
</dbReference>
<feature type="domain" description="ParB-like N-terminal" evidence="5">
    <location>
        <begin position="32"/>
        <end position="121"/>
    </location>
</feature>
<dbReference type="OrthoDB" id="9802051at2"/>
<dbReference type="InterPro" id="IPR003115">
    <property type="entry name" value="ParB_N"/>
</dbReference>
<keyword evidence="3" id="KW-0159">Chromosome partition</keyword>
<dbReference type="Proteomes" id="UP000279029">
    <property type="component" value="Chromosome"/>
</dbReference>
<name>A0A3P7PFU5_9FIRM</name>
<dbReference type="SUPFAM" id="SSF109709">
    <property type="entry name" value="KorB DNA-binding domain-like"/>
    <property type="match status" value="1"/>
</dbReference>
<dbReference type="GO" id="GO:0005694">
    <property type="term" value="C:chromosome"/>
    <property type="evidence" value="ECO:0007669"/>
    <property type="project" value="TreeGrafter"/>
</dbReference>
<dbReference type="InterPro" id="IPR050336">
    <property type="entry name" value="Chromosome_partition/occlusion"/>
</dbReference>
<dbReference type="InterPro" id="IPR057240">
    <property type="entry name" value="ParB_dimer_C"/>
</dbReference>
<dbReference type="Gene3D" id="3.90.1530.30">
    <property type="match status" value="1"/>
</dbReference>
<dbReference type="FunFam" id="1.10.10.2830:FF:000001">
    <property type="entry name" value="Chromosome partitioning protein ParB"/>
    <property type="match status" value="1"/>
</dbReference>
<dbReference type="GO" id="GO:0009295">
    <property type="term" value="C:nucleoid"/>
    <property type="evidence" value="ECO:0007669"/>
    <property type="project" value="UniProtKB-SubCell"/>
</dbReference>
<dbReference type="Gene3D" id="1.10.10.2830">
    <property type="match status" value="1"/>
</dbReference>
<evidence type="ECO:0000256" key="3">
    <source>
        <dbReference type="ARBA" id="ARBA00022829"/>
    </source>
</evidence>
<dbReference type="CDD" id="cd16393">
    <property type="entry name" value="SPO0J_N"/>
    <property type="match status" value="1"/>
</dbReference>
<reference evidence="6 7" key="1">
    <citation type="submission" date="2018-09" db="EMBL/GenBank/DDBJ databases">
        <authorList>
            <person name="Postec A."/>
        </authorList>
    </citation>
    <scope>NUCLEOTIDE SEQUENCE [LARGE SCALE GENOMIC DNA]</scope>
    <source>
        <strain evidence="6">70B-A</strain>
    </source>
</reference>
<evidence type="ECO:0000256" key="4">
    <source>
        <dbReference type="ARBA" id="ARBA00023125"/>
    </source>
</evidence>
<dbReference type="SUPFAM" id="SSF110849">
    <property type="entry name" value="ParB/Sulfiredoxin"/>
    <property type="match status" value="1"/>
</dbReference>
<comment type="similarity">
    <text evidence="2">Belongs to the ParB family.</text>
</comment>
<proteinExistence type="inferred from homology"/>
<dbReference type="Pfam" id="PF02195">
    <property type="entry name" value="ParB_N"/>
    <property type="match status" value="1"/>
</dbReference>
<sequence>MAKKRGLGQGLNALISDELEDEILDHGKGGTLNIRISNIEPNREQPRKVFEEDALHELADSISQYGIIQPLIVAKKDKYYEIIAGERRWRAAKIAGLKEIPVIIKDYSDEMILEVSLIENIQRENLNAIEEALAYQRLIAEFSLKQDEIAEKVSKSRSAIANTLRLLNLSNQVQQMIIDEMISSGHARALLAIEDQNAQLDIATRVFDEKLSVRETEKLIKNYLNPNKKIKRDVGILELDPIYKKIEDDVKKILGTKVSIIKKTEQLGKIEIEYYSKDELNRILELMHTISNQ</sequence>
<dbReference type="KEGG" id="cbar:PATL70BA_1877"/>
<dbReference type="AlphaFoldDB" id="A0A3P7PFU5"/>
<evidence type="ECO:0000256" key="1">
    <source>
        <dbReference type="ARBA" id="ARBA00004453"/>
    </source>
</evidence>